<accession>A0ABP3E8P7</accession>
<feature type="transmembrane region" description="Helical" evidence="1">
    <location>
        <begin position="41"/>
        <end position="66"/>
    </location>
</feature>
<dbReference type="InterPro" id="IPR004676">
    <property type="entry name" value="Cd-R_transporter"/>
</dbReference>
<keyword evidence="1" id="KW-0812">Transmembrane</keyword>
<dbReference type="Proteomes" id="UP001500967">
    <property type="component" value="Unassembled WGS sequence"/>
</dbReference>
<comment type="caution">
    <text evidence="2">The sequence shown here is derived from an EMBL/GenBank/DDBJ whole genome shotgun (WGS) entry which is preliminary data.</text>
</comment>
<dbReference type="RefSeq" id="WP_344650700.1">
    <property type="nucleotide sequence ID" value="NZ_BAAAGX010000016.1"/>
</dbReference>
<organism evidence="2 3">
    <name type="scientific">Cryptosporangium japonicum</name>
    <dbReference type="NCBI Taxonomy" id="80872"/>
    <lineage>
        <taxon>Bacteria</taxon>
        <taxon>Bacillati</taxon>
        <taxon>Actinomycetota</taxon>
        <taxon>Actinomycetes</taxon>
        <taxon>Cryptosporangiales</taxon>
        <taxon>Cryptosporangiaceae</taxon>
        <taxon>Cryptosporangium</taxon>
    </lineage>
</organism>
<feature type="transmembrane region" description="Helical" evidence="1">
    <location>
        <begin position="6"/>
        <end position="29"/>
    </location>
</feature>
<feature type="transmembrane region" description="Helical" evidence="1">
    <location>
        <begin position="173"/>
        <end position="191"/>
    </location>
</feature>
<evidence type="ECO:0000256" key="1">
    <source>
        <dbReference type="SAM" id="Phobius"/>
    </source>
</evidence>
<evidence type="ECO:0000313" key="2">
    <source>
        <dbReference type="EMBL" id="GAA0253503.1"/>
    </source>
</evidence>
<dbReference type="EMBL" id="BAAAGX010000016">
    <property type="protein sequence ID" value="GAA0253503.1"/>
    <property type="molecule type" value="Genomic_DNA"/>
</dbReference>
<gene>
    <name evidence="2" type="ORF">GCM10009539_43410</name>
</gene>
<dbReference type="Pfam" id="PF03596">
    <property type="entry name" value="Cad"/>
    <property type="match status" value="1"/>
</dbReference>
<sequence length="198" mass="20172">MNLGLVGSAAGLFAVTNIDDILILALFFAQGAGRRGTARRIALGQYLGFLAILVVAGAAAFGATFLPGSAVPYLGLLPLALGIKAAVGAWRHRHDSDDSPRDGDGGPRALEVAAVTFANGGDNIGVYVPVFATAGAGGTSVYVVVFLVLVAVWVAAGRYFATRPAIARVLSRWGHVLLPIVLIALGAFILVDGGAFGS</sequence>
<proteinExistence type="predicted"/>
<name>A0ABP3E8P7_9ACTN</name>
<reference evidence="3" key="1">
    <citation type="journal article" date="2019" name="Int. J. Syst. Evol. Microbiol.">
        <title>The Global Catalogue of Microorganisms (GCM) 10K type strain sequencing project: providing services to taxonomists for standard genome sequencing and annotation.</title>
        <authorList>
            <consortium name="The Broad Institute Genomics Platform"/>
            <consortium name="The Broad Institute Genome Sequencing Center for Infectious Disease"/>
            <person name="Wu L."/>
            <person name="Ma J."/>
        </authorList>
    </citation>
    <scope>NUCLEOTIDE SEQUENCE [LARGE SCALE GENOMIC DNA]</scope>
    <source>
        <strain evidence="3">JCM 10425</strain>
    </source>
</reference>
<evidence type="ECO:0000313" key="3">
    <source>
        <dbReference type="Proteomes" id="UP001500967"/>
    </source>
</evidence>
<feature type="transmembrane region" description="Helical" evidence="1">
    <location>
        <begin position="141"/>
        <end position="161"/>
    </location>
</feature>
<protein>
    <submittedName>
        <fullName evidence="2">Cadmium resistance transporter</fullName>
    </submittedName>
</protein>
<keyword evidence="1" id="KW-0472">Membrane</keyword>
<keyword evidence="3" id="KW-1185">Reference proteome</keyword>
<keyword evidence="1" id="KW-1133">Transmembrane helix</keyword>